<accession>A0A8S5S083</accession>
<proteinExistence type="predicted"/>
<name>A0A8S5S083_9CAUD</name>
<reference evidence="1" key="1">
    <citation type="journal article" date="2021" name="Proc. Natl. Acad. Sci. U.S.A.">
        <title>A Catalog of Tens of Thousands of Viruses from Human Metagenomes Reveals Hidden Associations with Chronic Diseases.</title>
        <authorList>
            <person name="Tisza M.J."/>
            <person name="Buck C.B."/>
        </authorList>
    </citation>
    <scope>NUCLEOTIDE SEQUENCE</scope>
    <source>
        <strain evidence="1">CtNQV2</strain>
    </source>
</reference>
<sequence length="72" mass="8107">MNKERILNSICVAVIGAQSGTLKFGTSGFVDFTITWSYELNFDIFNAKTKVHYFCGSLDRALQIVEKLLTEI</sequence>
<organism evidence="1">
    <name type="scientific">Myoviridae sp. ctNQV2</name>
    <dbReference type="NCBI Taxonomy" id="2827683"/>
    <lineage>
        <taxon>Viruses</taxon>
        <taxon>Duplodnaviria</taxon>
        <taxon>Heunggongvirae</taxon>
        <taxon>Uroviricota</taxon>
        <taxon>Caudoviricetes</taxon>
    </lineage>
</organism>
<protein>
    <submittedName>
        <fullName evidence="1">Uncharacterized protein</fullName>
    </submittedName>
</protein>
<dbReference type="EMBL" id="BK032510">
    <property type="protein sequence ID" value="DAF44074.1"/>
    <property type="molecule type" value="Genomic_DNA"/>
</dbReference>
<evidence type="ECO:0000313" key="1">
    <source>
        <dbReference type="EMBL" id="DAF44074.1"/>
    </source>
</evidence>